<reference evidence="1 2" key="1">
    <citation type="submission" date="2022-06" db="EMBL/GenBank/DDBJ databases">
        <title>Halomicroarcula sp. a new haloarchaeum isolate from saline soil.</title>
        <authorList>
            <person name="Strakova D."/>
            <person name="Galisteo C."/>
            <person name="Sanchez-Porro C."/>
            <person name="Ventosa A."/>
        </authorList>
    </citation>
    <scope>NUCLEOTIDE SEQUENCE [LARGE SCALE GENOMIC DNA]</scope>
    <source>
        <strain evidence="1 2">S3CR25-11</strain>
    </source>
</reference>
<evidence type="ECO:0000313" key="1">
    <source>
        <dbReference type="EMBL" id="MDS0283455.1"/>
    </source>
</evidence>
<evidence type="ECO:0000313" key="2">
    <source>
        <dbReference type="Proteomes" id="UP001268864"/>
    </source>
</evidence>
<dbReference type="EMBL" id="JAMQOS010000005">
    <property type="protein sequence ID" value="MDS0283455.1"/>
    <property type="molecule type" value="Genomic_DNA"/>
</dbReference>
<accession>A0ABU2FRQ9</accession>
<proteinExistence type="predicted"/>
<dbReference type="RefSeq" id="WP_310901287.1">
    <property type="nucleotide sequence ID" value="NZ_JAMQOS010000005.1"/>
</dbReference>
<dbReference type="InterPro" id="IPR058821">
    <property type="entry name" value="Double_WHD-containing_halo"/>
</dbReference>
<sequence>MRYKVAPPARSLDFLRTARGTIPLVPDAEADCCGAIQRSTDVPDRETAREYLTFLQALGLVAESERGYHRTREDVDREALATAYRGQVFPVAELLDAVAAGADSTEAAFRAVREEIPRWERERDPEWERRWRERVDNLLGWAVVFDLVAVEDDRFTPAQ</sequence>
<organism evidence="1 2">
    <name type="scientific">Haloarcula onubensis</name>
    <dbReference type="NCBI Taxonomy" id="2950539"/>
    <lineage>
        <taxon>Archaea</taxon>
        <taxon>Methanobacteriati</taxon>
        <taxon>Methanobacteriota</taxon>
        <taxon>Stenosarchaea group</taxon>
        <taxon>Halobacteria</taxon>
        <taxon>Halobacteriales</taxon>
        <taxon>Haloarculaceae</taxon>
        <taxon>Haloarcula</taxon>
    </lineage>
</organism>
<dbReference type="Proteomes" id="UP001268864">
    <property type="component" value="Unassembled WGS sequence"/>
</dbReference>
<name>A0ABU2FRQ9_9EURY</name>
<protein>
    <submittedName>
        <fullName evidence="1">Uncharacterized protein</fullName>
    </submittedName>
</protein>
<gene>
    <name evidence="1" type="ORF">NDI86_15105</name>
</gene>
<dbReference type="Pfam" id="PF25947">
    <property type="entry name" value="WHD_halo_double"/>
    <property type="match status" value="1"/>
</dbReference>
<keyword evidence="2" id="KW-1185">Reference proteome</keyword>
<comment type="caution">
    <text evidence="1">The sequence shown here is derived from an EMBL/GenBank/DDBJ whole genome shotgun (WGS) entry which is preliminary data.</text>
</comment>